<name>A0A8H6YMB4_9AGAR</name>
<feature type="transmembrane region" description="Helical" evidence="5">
    <location>
        <begin position="388"/>
        <end position="413"/>
    </location>
</feature>
<dbReference type="OrthoDB" id="196103at2759"/>
<keyword evidence="3 5" id="KW-1133">Transmembrane helix</keyword>
<evidence type="ECO:0000256" key="4">
    <source>
        <dbReference type="ARBA" id="ARBA00023136"/>
    </source>
</evidence>
<dbReference type="InterPro" id="IPR051617">
    <property type="entry name" value="UNC-93-like_regulator"/>
</dbReference>
<feature type="transmembrane region" description="Helical" evidence="5">
    <location>
        <begin position="228"/>
        <end position="248"/>
    </location>
</feature>
<feature type="transmembrane region" description="Helical" evidence="5">
    <location>
        <begin position="452"/>
        <end position="473"/>
    </location>
</feature>
<feature type="chain" id="PRO_5034263040" evidence="6">
    <location>
        <begin position="23"/>
        <end position="505"/>
    </location>
</feature>
<keyword evidence="2 5" id="KW-0812">Transmembrane</keyword>
<feature type="transmembrane region" description="Helical" evidence="5">
    <location>
        <begin position="349"/>
        <end position="368"/>
    </location>
</feature>
<dbReference type="PANTHER" id="PTHR23294:SF19">
    <property type="entry name" value="DUF895 DOMAIN MEMBRANE PROTEIN-RELATED"/>
    <property type="match status" value="1"/>
</dbReference>
<evidence type="ECO:0000256" key="6">
    <source>
        <dbReference type="SAM" id="SignalP"/>
    </source>
</evidence>
<dbReference type="PANTHER" id="PTHR23294">
    <property type="entry name" value="ET TRANSLATION PRODUCT-RELATED"/>
    <property type="match status" value="1"/>
</dbReference>
<accession>A0A8H6YMB4</accession>
<dbReference type="InterPro" id="IPR036259">
    <property type="entry name" value="MFS_trans_sf"/>
</dbReference>
<dbReference type="SUPFAM" id="SSF103473">
    <property type="entry name" value="MFS general substrate transporter"/>
    <property type="match status" value="1"/>
</dbReference>
<protein>
    <submittedName>
        <fullName evidence="7">MFS general substrate transporter</fullName>
    </submittedName>
</protein>
<organism evidence="7 8">
    <name type="scientific">Mycena sanguinolenta</name>
    <dbReference type="NCBI Taxonomy" id="230812"/>
    <lineage>
        <taxon>Eukaryota</taxon>
        <taxon>Fungi</taxon>
        <taxon>Dikarya</taxon>
        <taxon>Basidiomycota</taxon>
        <taxon>Agaricomycotina</taxon>
        <taxon>Agaricomycetes</taxon>
        <taxon>Agaricomycetidae</taxon>
        <taxon>Agaricales</taxon>
        <taxon>Marasmiineae</taxon>
        <taxon>Mycenaceae</taxon>
        <taxon>Mycena</taxon>
    </lineage>
</organism>
<proteinExistence type="predicted"/>
<evidence type="ECO:0000256" key="2">
    <source>
        <dbReference type="ARBA" id="ARBA00022692"/>
    </source>
</evidence>
<feature type="transmembrane region" description="Helical" evidence="5">
    <location>
        <begin position="83"/>
        <end position="107"/>
    </location>
</feature>
<sequence>MPSVLKSWTVLFLLPLERKMAAVPELKNPVATSDSVEVAPRHKVHWFRGTIFQILVIGGVFFCAPGMYNALSALGAGGLATPWYANATAAAGYAFMACMCITGGIIVSKIGVNTSLFIASTGDIMHICWQSIREFEERYTVVSDVRLHYFWHDRWFDVCRGGTYYYLYGLPPVPSSKFNLRFAAYPEESRRGRMLGLWVFMRSAAPVIGGAIIFALNNKIDSSGGVSLRTYLTLIGIMCAGPFISLLLSHPEKVQRKDGVKIAFRKMGWTQTFSEWWKIVCSPDILLLCPLFFTSWFYGSYIGTLQTQYMNVRTRALCAFIIPFGDIAGGFLIGSFLDSQRLTIKQRARLSFIGLMALNLALWVWTAVVTKQLEDEQPVIDWTSGRIFASTFILFILFDLATMATQTSLFWIISQMSDDFIALSYMTGTLRGVECAGQAVAYGIKSSDTTDWLSIGLNVGLIVFSLPFAWTVIRKVGVVPFERISYAIKGEEDSDSVSDEKVGEA</sequence>
<gene>
    <name evidence="7" type="ORF">MSAN_01036100</name>
</gene>
<dbReference type="Proteomes" id="UP000623467">
    <property type="component" value="Unassembled WGS sequence"/>
</dbReference>
<evidence type="ECO:0000313" key="7">
    <source>
        <dbReference type="EMBL" id="KAF7363783.1"/>
    </source>
</evidence>
<keyword evidence="4 5" id="KW-0472">Membrane</keyword>
<feature type="transmembrane region" description="Helical" evidence="5">
    <location>
        <begin position="276"/>
        <end position="299"/>
    </location>
</feature>
<dbReference type="GO" id="GO:0016020">
    <property type="term" value="C:membrane"/>
    <property type="evidence" value="ECO:0007669"/>
    <property type="project" value="UniProtKB-SubCell"/>
</dbReference>
<evidence type="ECO:0000256" key="3">
    <source>
        <dbReference type="ARBA" id="ARBA00022989"/>
    </source>
</evidence>
<feature type="transmembrane region" description="Helical" evidence="5">
    <location>
        <begin position="420"/>
        <end position="440"/>
    </location>
</feature>
<feature type="signal peptide" evidence="6">
    <location>
        <begin position="1"/>
        <end position="22"/>
    </location>
</feature>
<dbReference type="EMBL" id="JACAZH010000007">
    <property type="protein sequence ID" value="KAF7363783.1"/>
    <property type="molecule type" value="Genomic_DNA"/>
</dbReference>
<evidence type="ECO:0000256" key="5">
    <source>
        <dbReference type="SAM" id="Phobius"/>
    </source>
</evidence>
<evidence type="ECO:0000256" key="1">
    <source>
        <dbReference type="ARBA" id="ARBA00004141"/>
    </source>
</evidence>
<feature type="transmembrane region" description="Helical" evidence="5">
    <location>
        <begin position="195"/>
        <end position="216"/>
    </location>
</feature>
<reference evidence="7" key="1">
    <citation type="submission" date="2020-05" db="EMBL/GenBank/DDBJ databases">
        <title>Mycena genomes resolve the evolution of fungal bioluminescence.</title>
        <authorList>
            <person name="Tsai I.J."/>
        </authorList>
    </citation>
    <scope>NUCLEOTIDE SEQUENCE</scope>
    <source>
        <strain evidence="7">160909Yilan</strain>
    </source>
</reference>
<evidence type="ECO:0000313" key="8">
    <source>
        <dbReference type="Proteomes" id="UP000623467"/>
    </source>
</evidence>
<feature type="transmembrane region" description="Helical" evidence="5">
    <location>
        <begin position="51"/>
        <end position="71"/>
    </location>
</feature>
<keyword evidence="6" id="KW-0732">Signal</keyword>
<keyword evidence="8" id="KW-1185">Reference proteome</keyword>
<comment type="caution">
    <text evidence="7">The sequence shown here is derived from an EMBL/GenBank/DDBJ whole genome shotgun (WGS) entry which is preliminary data.</text>
</comment>
<feature type="transmembrane region" description="Helical" evidence="5">
    <location>
        <begin position="319"/>
        <end position="337"/>
    </location>
</feature>
<comment type="subcellular location">
    <subcellularLocation>
        <location evidence="1">Membrane</location>
        <topology evidence="1">Multi-pass membrane protein</topology>
    </subcellularLocation>
</comment>
<dbReference type="AlphaFoldDB" id="A0A8H6YMB4"/>